<dbReference type="Proteomes" id="UP000289738">
    <property type="component" value="Chromosome B06"/>
</dbReference>
<dbReference type="EMBL" id="SDMP01000016">
    <property type="protein sequence ID" value="RYR04664.1"/>
    <property type="molecule type" value="Genomic_DNA"/>
</dbReference>
<reference evidence="1 2" key="1">
    <citation type="submission" date="2019-01" db="EMBL/GenBank/DDBJ databases">
        <title>Sequencing of cultivated peanut Arachis hypogaea provides insights into genome evolution and oil improvement.</title>
        <authorList>
            <person name="Chen X."/>
        </authorList>
    </citation>
    <scope>NUCLEOTIDE SEQUENCE [LARGE SCALE GENOMIC DNA]</scope>
    <source>
        <strain evidence="2">cv. Fuhuasheng</strain>
        <tissue evidence="1">Leaves</tissue>
    </source>
</reference>
<accession>A0A444YRX9</accession>
<evidence type="ECO:0000313" key="1">
    <source>
        <dbReference type="EMBL" id="RYR04664.1"/>
    </source>
</evidence>
<name>A0A444YRX9_ARAHY</name>
<dbReference type="AlphaFoldDB" id="A0A444YRX9"/>
<keyword evidence="2" id="KW-1185">Reference proteome</keyword>
<sequence>MANPCVLFCLEEALHSLEISLNQIICYTWSGSDTLKLKSIRAGLKKLNLVEDRAIARVNHFGVYVRYFFNLPAPIDQIPTNMSPVKIVPTSMAKEFVGVNV</sequence>
<comment type="caution">
    <text evidence="1">The sequence shown here is derived from an EMBL/GenBank/DDBJ whole genome shotgun (WGS) entry which is preliminary data.</text>
</comment>
<gene>
    <name evidence="1" type="ORF">Ahy_B06g084442</name>
</gene>
<proteinExistence type="predicted"/>
<evidence type="ECO:0000313" key="2">
    <source>
        <dbReference type="Proteomes" id="UP000289738"/>
    </source>
</evidence>
<protein>
    <submittedName>
        <fullName evidence="1">Uncharacterized protein</fullName>
    </submittedName>
</protein>
<organism evidence="1 2">
    <name type="scientific">Arachis hypogaea</name>
    <name type="common">Peanut</name>
    <dbReference type="NCBI Taxonomy" id="3818"/>
    <lineage>
        <taxon>Eukaryota</taxon>
        <taxon>Viridiplantae</taxon>
        <taxon>Streptophyta</taxon>
        <taxon>Embryophyta</taxon>
        <taxon>Tracheophyta</taxon>
        <taxon>Spermatophyta</taxon>
        <taxon>Magnoliopsida</taxon>
        <taxon>eudicotyledons</taxon>
        <taxon>Gunneridae</taxon>
        <taxon>Pentapetalae</taxon>
        <taxon>rosids</taxon>
        <taxon>fabids</taxon>
        <taxon>Fabales</taxon>
        <taxon>Fabaceae</taxon>
        <taxon>Papilionoideae</taxon>
        <taxon>50 kb inversion clade</taxon>
        <taxon>dalbergioids sensu lato</taxon>
        <taxon>Dalbergieae</taxon>
        <taxon>Pterocarpus clade</taxon>
        <taxon>Arachis</taxon>
    </lineage>
</organism>